<sequence>MSNINEYNWDKLLKIKTSGRDDTKADQHCYPYEPTPYCVLERLANSGYIKKNNCVIDYGCGKGRVDFFLSYQTRCKSVGIEYDERIYKDACNNQDTAVSGSRTEFLLQKAETYSLEKQEDRMFFFNPFSIEILRNVIARIIQSYYAEPRQMLLFFYYPSDEYIAYLMTVDELTFVDEIECMDLFEGNNKRERIMIFEIGNE</sequence>
<dbReference type="SUPFAM" id="SSF53335">
    <property type="entry name" value="S-adenosyl-L-methionine-dependent methyltransferases"/>
    <property type="match status" value="1"/>
</dbReference>
<keyword evidence="1" id="KW-0808">Transferase</keyword>
<proteinExistence type="predicted"/>
<dbReference type="Gene3D" id="3.40.50.150">
    <property type="entry name" value="Vaccinia Virus protein VP39"/>
    <property type="match status" value="1"/>
</dbReference>
<name>A0ABR7G5N2_9FIRM</name>
<evidence type="ECO:0000313" key="2">
    <source>
        <dbReference type="Proteomes" id="UP000631576"/>
    </source>
</evidence>
<gene>
    <name evidence="1" type="ORF">H8S40_03930</name>
</gene>
<keyword evidence="1" id="KW-0489">Methyltransferase</keyword>
<organism evidence="1 2">
    <name type="scientific">Ruminococcus hominis</name>
    <dbReference type="NCBI Taxonomy" id="2763065"/>
    <lineage>
        <taxon>Bacteria</taxon>
        <taxon>Bacillati</taxon>
        <taxon>Bacillota</taxon>
        <taxon>Clostridia</taxon>
        <taxon>Eubacteriales</taxon>
        <taxon>Oscillospiraceae</taxon>
        <taxon>Ruminococcus</taxon>
    </lineage>
</organism>
<dbReference type="RefSeq" id="WP_186864608.1">
    <property type="nucleotide sequence ID" value="NZ_JACOPE010000001.1"/>
</dbReference>
<dbReference type="Proteomes" id="UP000631576">
    <property type="component" value="Unassembled WGS sequence"/>
</dbReference>
<dbReference type="GO" id="GO:0008168">
    <property type="term" value="F:methyltransferase activity"/>
    <property type="evidence" value="ECO:0007669"/>
    <property type="project" value="UniProtKB-KW"/>
</dbReference>
<dbReference type="EMBL" id="JACOPE010000001">
    <property type="protein sequence ID" value="MBC5682724.1"/>
    <property type="molecule type" value="Genomic_DNA"/>
</dbReference>
<reference evidence="1 2" key="1">
    <citation type="submission" date="2020-08" db="EMBL/GenBank/DDBJ databases">
        <title>Genome public.</title>
        <authorList>
            <person name="Liu C."/>
            <person name="Sun Q."/>
        </authorList>
    </citation>
    <scope>NUCLEOTIDE SEQUENCE [LARGE SCALE GENOMIC DNA]</scope>
    <source>
        <strain evidence="1 2">NSJ-13</strain>
    </source>
</reference>
<dbReference type="InterPro" id="IPR029063">
    <property type="entry name" value="SAM-dependent_MTases_sf"/>
</dbReference>
<protein>
    <submittedName>
        <fullName evidence="1">SAM-dependent methyltransferase</fullName>
    </submittedName>
</protein>
<dbReference type="GO" id="GO:0032259">
    <property type="term" value="P:methylation"/>
    <property type="evidence" value="ECO:0007669"/>
    <property type="project" value="UniProtKB-KW"/>
</dbReference>
<keyword evidence="2" id="KW-1185">Reference proteome</keyword>
<comment type="caution">
    <text evidence="1">The sequence shown here is derived from an EMBL/GenBank/DDBJ whole genome shotgun (WGS) entry which is preliminary data.</text>
</comment>
<accession>A0ABR7G5N2</accession>
<evidence type="ECO:0000313" key="1">
    <source>
        <dbReference type="EMBL" id="MBC5682724.1"/>
    </source>
</evidence>